<dbReference type="PANTHER" id="PTHR32114:SF2">
    <property type="entry name" value="ABC TRANSPORTER ABCH.3"/>
    <property type="match status" value="1"/>
</dbReference>
<accession>A0A8J3QLZ0</accession>
<protein>
    <submittedName>
        <fullName evidence="2">Uncharacterized protein</fullName>
    </submittedName>
</protein>
<name>A0A8J3QLZ0_9ACTN</name>
<proteinExistence type="predicted"/>
<comment type="caution">
    <text evidence="2">The sequence shown here is derived from an EMBL/GenBank/DDBJ whole genome shotgun (WGS) entry which is preliminary data.</text>
</comment>
<evidence type="ECO:0000313" key="2">
    <source>
        <dbReference type="EMBL" id="GIH12482.1"/>
    </source>
</evidence>
<feature type="coiled-coil region" evidence="1">
    <location>
        <begin position="278"/>
        <end position="326"/>
    </location>
</feature>
<dbReference type="EMBL" id="BONZ01000007">
    <property type="protein sequence ID" value="GIH12482.1"/>
    <property type="molecule type" value="Genomic_DNA"/>
</dbReference>
<dbReference type="AlphaFoldDB" id="A0A8J3QLZ0"/>
<keyword evidence="1" id="KW-0175">Coiled coil</keyword>
<sequence length="643" mass="69942">MFGPGQSSRLGSALTQQLIFPGTGDSGDEVTEEVESSWCAVEVQNDSGDVLTAQRPVKHATLSRNLVRVWNGPALTRSPAQPAEDYFVRESGATQRARGFHTLLVSFLGWELPLVPRFTGGEVPLYPEVIFPFVYGDQRAWNSASARQVTHFQIREPSRRAVEFLLAFQGPAAQSERQRLEDTAKSLRAEWTAGRQSALAAASVTGARIFGIPDLPAGTRAGSKGGVSPTSLAEAGVEVLDGGEWRPLPEVLRGLIEPGGGRTAVLEEPARTVADVGIERLQTQLRRAEDELGDMLATASAVEQKLSINESQLAALDRRITALEEERQRNLDVKTLIRLGSDHPEDHLADNDCPTCHQSLASVEIDSLGPSLNVDETLGLLNAQLATMRGMREQMGAAVDQGRGAYAALQRAADSSRSHIRSIQDDLVAPEDYPSASDITQRVVSGVRSNELERLNSAVAAQLEQLQHIAIEMAETRTELNRLPTVVPDEDVRRRTELADLMREQLKSFGFSSYDSAKVDINEETLRPERPGFDLDTDVSASDVVRIKIAYLNAVRELSSRAGGPHPGLLMLDEPRQHELDEAHFRSAISRLASGSGRQVIITTAASTEALAGLLKGNAANVIDFGSARLMRREEPNDPLDLI</sequence>
<evidence type="ECO:0000313" key="3">
    <source>
        <dbReference type="Proteomes" id="UP000642748"/>
    </source>
</evidence>
<organism evidence="2 3">
    <name type="scientific">Rugosimonospora africana</name>
    <dbReference type="NCBI Taxonomy" id="556532"/>
    <lineage>
        <taxon>Bacteria</taxon>
        <taxon>Bacillati</taxon>
        <taxon>Actinomycetota</taxon>
        <taxon>Actinomycetes</taxon>
        <taxon>Micromonosporales</taxon>
        <taxon>Micromonosporaceae</taxon>
        <taxon>Rugosimonospora</taxon>
    </lineage>
</organism>
<evidence type="ECO:0000256" key="1">
    <source>
        <dbReference type="SAM" id="Coils"/>
    </source>
</evidence>
<gene>
    <name evidence="2" type="ORF">Raf01_06540</name>
</gene>
<reference evidence="2" key="1">
    <citation type="submission" date="2021-01" db="EMBL/GenBank/DDBJ databases">
        <title>Whole genome shotgun sequence of Rugosimonospora africana NBRC 104875.</title>
        <authorList>
            <person name="Komaki H."/>
            <person name="Tamura T."/>
        </authorList>
    </citation>
    <scope>NUCLEOTIDE SEQUENCE</scope>
    <source>
        <strain evidence="2">NBRC 104875</strain>
    </source>
</reference>
<keyword evidence="3" id="KW-1185">Reference proteome</keyword>
<dbReference type="PANTHER" id="PTHR32114">
    <property type="entry name" value="ABC TRANSPORTER ABCH.3"/>
    <property type="match status" value="1"/>
</dbReference>
<dbReference type="Proteomes" id="UP000642748">
    <property type="component" value="Unassembled WGS sequence"/>
</dbReference>